<dbReference type="AlphaFoldDB" id="A0A9Q9REQ9"/>
<reference evidence="1" key="1">
    <citation type="submission" date="2019-05" db="EMBL/GenBank/DDBJ databases">
        <authorList>
            <person name="Piombo E."/>
        </authorList>
    </citation>
    <scope>NUCLEOTIDE SEQUENCE</scope>
    <source>
        <strain evidence="1">C2S</strain>
    </source>
</reference>
<dbReference type="EMBL" id="CABFJX010000052">
    <property type="protein sequence ID" value="VTT60896.1"/>
    <property type="molecule type" value="Genomic_DNA"/>
</dbReference>
<gene>
    <name evidence="1" type="ORF">C2S_14515</name>
</gene>
<evidence type="ECO:0000313" key="1">
    <source>
        <dbReference type="EMBL" id="VTT60896.1"/>
    </source>
</evidence>
<accession>A0A9Q9REQ9</accession>
<proteinExistence type="predicted"/>
<organism evidence="1 2">
    <name type="scientific">Fusarium fujikuroi</name>
    <name type="common">Bakanae and foot rot disease fungus</name>
    <name type="synonym">Gibberella fujikuroi</name>
    <dbReference type="NCBI Taxonomy" id="5127"/>
    <lineage>
        <taxon>Eukaryota</taxon>
        <taxon>Fungi</taxon>
        <taxon>Dikarya</taxon>
        <taxon>Ascomycota</taxon>
        <taxon>Pezizomycotina</taxon>
        <taxon>Sordariomycetes</taxon>
        <taxon>Hypocreomycetidae</taxon>
        <taxon>Hypocreales</taxon>
        <taxon>Nectriaceae</taxon>
        <taxon>Fusarium</taxon>
        <taxon>Fusarium fujikuroi species complex</taxon>
    </lineage>
</organism>
<name>A0A9Q9REQ9_FUSFU</name>
<protein>
    <submittedName>
        <fullName evidence="1">Uncharacterized protein</fullName>
    </submittedName>
</protein>
<sequence length="289" mass="32644">MADERDGSAALEVEVTPRAAALTSSIPDNILECYQRLESDIAGPYFVSLKLEPRVLESIRPQLNDLFRRYDYDADAGIITIRMPSKIHDDFATEFGLVLRKLIDDTLRAVPNAPRITDRQSRLVKLWEHDKAKKGGECYPDGQFKDDRASKPGLVYEVGYSQTGESLEKVAKDYIVGTKRAVTTVVCFNLKYNEGHSILHQRRSRQSVTWNPRQVSHHTGGQELIYLSQAFQDSNGRMVNGDKLVKLRLTDMAKEKYSDDYPLAPVHIPFTELSRILDFAKAQPEGSSP</sequence>
<evidence type="ECO:0000313" key="2">
    <source>
        <dbReference type="Proteomes" id="UP000760494"/>
    </source>
</evidence>
<dbReference type="Proteomes" id="UP000760494">
    <property type="component" value="Unassembled WGS sequence"/>
</dbReference>
<comment type="caution">
    <text evidence="1">The sequence shown here is derived from an EMBL/GenBank/DDBJ whole genome shotgun (WGS) entry which is preliminary data.</text>
</comment>